<evidence type="ECO:0000313" key="2">
    <source>
        <dbReference type="Proteomes" id="UP001054945"/>
    </source>
</evidence>
<evidence type="ECO:0000313" key="1">
    <source>
        <dbReference type="EMBL" id="GIY74367.1"/>
    </source>
</evidence>
<reference evidence="1 2" key="1">
    <citation type="submission" date="2021-06" db="EMBL/GenBank/DDBJ databases">
        <title>Caerostris extrusa draft genome.</title>
        <authorList>
            <person name="Kono N."/>
            <person name="Arakawa K."/>
        </authorList>
    </citation>
    <scope>NUCLEOTIDE SEQUENCE [LARGE SCALE GENOMIC DNA]</scope>
</reference>
<keyword evidence="2" id="KW-1185">Reference proteome</keyword>
<sequence length="85" mass="8608">MGAPSFAGPFETFSHSPFSQSPASFFFFPPHLSSYPPPSQFKLGALFPTGSSKAVLNQFSSGSGGVAAATGGGPRSALLPVPTCV</sequence>
<accession>A0AAV4VVQ8</accession>
<dbReference type="AlphaFoldDB" id="A0AAV4VVQ8"/>
<dbReference type="Proteomes" id="UP001054945">
    <property type="component" value="Unassembled WGS sequence"/>
</dbReference>
<dbReference type="EMBL" id="BPLR01015207">
    <property type="protein sequence ID" value="GIY74367.1"/>
    <property type="molecule type" value="Genomic_DNA"/>
</dbReference>
<proteinExistence type="predicted"/>
<name>A0AAV4VVQ8_CAEEX</name>
<gene>
    <name evidence="1" type="ORF">CEXT_36911</name>
</gene>
<protein>
    <submittedName>
        <fullName evidence="1">Uncharacterized protein</fullName>
    </submittedName>
</protein>
<organism evidence="1 2">
    <name type="scientific">Caerostris extrusa</name>
    <name type="common">Bark spider</name>
    <name type="synonym">Caerostris bankana</name>
    <dbReference type="NCBI Taxonomy" id="172846"/>
    <lineage>
        <taxon>Eukaryota</taxon>
        <taxon>Metazoa</taxon>
        <taxon>Ecdysozoa</taxon>
        <taxon>Arthropoda</taxon>
        <taxon>Chelicerata</taxon>
        <taxon>Arachnida</taxon>
        <taxon>Araneae</taxon>
        <taxon>Araneomorphae</taxon>
        <taxon>Entelegynae</taxon>
        <taxon>Araneoidea</taxon>
        <taxon>Araneidae</taxon>
        <taxon>Caerostris</taxon>
    </lineage>
</organism>
<comment type="caution">
    <text evidence="1">The sequence shown here is derived from an EMBL/GenBank/DDBJ whole genome shotgun (WGS) entry which is preliminary data.</text>
</comment>